<dbReference type="Gene3D" id="2.40.50.40">
    <property type="match status" value="2"/>
</dbReference>
<feature type="compositionally biased region" description="Basic and acidic residues" evidence="2">
    <location>
        <begin position="161"/>
        <end position="171"/>
    </location>
</feature>
<dbReference type="CDD" id="cd00024">
    <property type="entry name" value="CD_CSD"/>
    <property type="match status" value="1"/>
</dbReference>
<feature type="compositionally biased region" description="Acidic residues" evidence="2">
    <location>
        <begin position="43"/>
        <end position="52"/>
    </location>
</feature>
<evidence type="ECO:0000256" key="1">
    <source>
        <dbReference type="ARBA" id="ARBA00011353"/>
    </source>
</evidence>
<dbReference type="InterPro" id="IPR016197">
    <property type="entry name" value="Chromo-like_dom_sf"/>
</dbReference>
<feature type="region of interest" description="Disordered" evidence="2">
    <location>
        <begin position="1"/>
        <end position="171"/>
    </location>
</feature>
<dbReference type="EMBL" id="JARVKF010000299">
    <property type="protein sequence ID" value="KAK9419656.1"/>
    <property type="molecule type" value="Genomic_DNA"/>
</dbReference>
<dbReference type="SMART" id="SM00298">
    <property type="entry name" value="CHROMO"/>
    <property type="match status" value="2"/>
</dbReference>
<evidence type="ECO:0000256" key="2">
    <source>
        <dbReference type="SAM" id="MobiDB-lite"/>
    </source>
</evidence>
<accession>A0ABR2UYI5</accession>
<dbReference type="InterPro" id="IPR000953">
    <property type="entry name" value="Chromo/chromo_shadow_dom"/>
</dbReference>
<dbReference type="InterPro" id="IPR023780">
    <property type="entry name" value="Chromo_domain"/>
</dbReference>
<dbReference type="Pfam" id="PF00385">
    <property type="entry name" value="Chromo"/>
    <property type="match status" value="1"/>
</dbReference>
<dbReference type="SUPFAM" id="SSF54160">
    <property type="entry name" value="Chromo domain-like"/>
    <property type="match status" value="2"/>
</dbReference>
<dbReference type="PROSITE" id="PS50013">
    <property type="entry name" value="CHROMO_2"/>
    <property type="match status" value="2"/>
</dbReference>
<protein>
    <recommendedName>
        <fullName evidence="3">Chromo domain-containing protein</fullName>
    </recommendedName>
</protein>
<keyword evidence="5" id="KW-1185">Reference proteome</keyword>
<sequence>MPNVFDYFRSPVAKRTKSIGGAQDSETKSDNMQRGMKRKADPYDLDVDDDEPSLATPAARSRPRRPSEAPSSTKSRQSTGKIKRQSVGKRLSLASTAAAATQSITATQANGDDEELPAIRAPMADMGGAELLERQPDNEEQPVVEQKPIPSDKVAAKPKSGVKDKSDAEKKHVNAKTFDDPTIEQDAEVLAEKKIHDENIHEIKKLVKHAVSDDEPGHIVLLVQWVDDPEETWEPEEEIQDGASEMLFDYWKKQGGRNHVLFDTKPLLKEQYWVYKILKHERFKSTFRFQIQWVGYPVDGANTTWESESKLKNIAPELLDEYWTVQGGRDKFLAKRGRAKKARTE</sequence>
<feature type="domain" description="Chromo" evidence="3">
    <location>
        <begin position="201"/>
        <end position="254"/>
    </location>
</feature>
<evidence type="ECO:0000313" key="5">
    <source>
        <dbReference type="Proteomes" id="UP001408356"/>
    </source>
</evidence>
<organism evidence="4 5">
    <name type="scientific">Seiridium unicorne</name>
    <dbReference type="NCBI Taxonomy" id="138068"/>
    <lineage>
        <taxon>Eukaryota</taxon>
        <taxon>Fungi</taxon>
        <taxon>Dikarya</taxon>
        <taxon>Ascomycota</taxon>
        <taxon>Pezizomycotina</taxon>
        <taxon>Sordariomycetes</taxon>
        <taxon>Xylariomycetidae</taxon>
        <taxon>Amphisphaeriales</taxon>
        <taxon>Sporocadaceae</taxon>
        <taxon>Seiridium</taxon>
    </lineage>
</organism>
<proteinExistence type="predicted"/>
<dbReference type="Proteomes" id="UP001408356">
    <property type="component" value="Unassembled WGS sequence"/>
</dbReference>
<reference evidence="4 5" key="1">
    <citation type="journal article" date="2024" name="J. Plant Pathol.">
        <title>Sequence and assembly of the genome of Seiridium unicorne, isolate CBS 538.82, causal agent of cypress canker disease.</title>
        <authorList>
            <person name="Scali E."/>
            <person name="Rocca G.D."/>
            <person name="Danti R."/>
            <person name="Garbelotto M."/>
            <person name="Barberini S."/>
            <person name="Baroncelli R."/>
            <person name="Emiliani G."/>
        </authorList>
    </citation>
    <scope>NUCLEOTIDE SEQUENCE [LARGE SCALE GENOMIC DNA]</scope>
    <source>
        <strain evidence="4 5">BM-138-508</strain>
    </source>
</reference>
<evidence type="ECO:0000313" key="4">
    <source>
        <dbReference type="EMBL" id="KAK9419656.1"/>
    </source>
</evidence>
<name>A0ABR2UYI5_9PEZI</name>
<evidence type="ECO:0000259" key="3">
    <source>
        <dbReference type="PROSITE" id="PS50013"/>
    </source>
</evidence>
<gene>
    <name evidence="4" type="ORF">SUNI508_07142</name>
</gene>
<feature type="compositionally biased region" description="Low complexity" evidence="2">
    <location>
        <begin position="94"/>
        <end position="109"/>
    </location>
</feature>
<feature type="domain" description="Chromo" evidence="3">
    <location>
        <begin position="272"/>
        <end position="322"/>
    </location>
</feature>
<comment type="caution">
    <text evidence="4">The sequence shown here is derived from an EMBL/GenBank/DDBJ whole genome shotgun (WGS) entry which is preliminary data.</text>
</comment>
<comment type="subunit">
    <text evidence="1">Component of the NuA4 histone acetyltransferase complex.</text>
</comment>